<proteinExistence type="predicted"/>
<organism evidence="1">
    <name type="scientific">Ensete ventricosum</name>
    <name type="common">Abyssinian banana</name>
    <name type="synonym">Musa ensete</name>
    <dbReference type="NCBI Taxonomy" id="4639"/>
    <lineage>
        <taxon>Eukaryota</taxon>
        <taxon>Viridiplantae</taxon>
        <taxon>Streptophyta</taxon>
        <taxon>Embryophyta</taxon>
        <taxon>Tracheophyta</taxon>
        <taxon>Spermatophyta</taxon>
        <taxon>Magnoliopsida</taxon>
        <taxon>Liliopsida</taxon>
        <taxon>Zingiberales</taxon>
        <taxon>Musaceae</taxon>
        <taxon>Ensete</taxon>
    </lineage>
</organism>
<protein>
    <submittedName>
        <fullName evidence="1">Uncharacterized protein</fullName>
    </submittedName>
</protein>
<dbReference type="AlphaFoldDB" id="A0A445MM85"/>
<reference evidence="1" key="1">
    <citation type="journal article" date="2018" name="Data Brief">
        <title>Genome sequence data from 17 accessions of Ensete ventricosum, a staple food crop for millions in Ethiopia.</title>
        <authorList>
            <person name="Yemataw Z."/>
            <person name="Muzemil S."/>
            <person name="Ambachew D."/>
            <person name="Tripathi L."/>
            <person name="Tesfaye K."/>
            <person name="Chala A."/>
            <person name="Farbos A."/>
            <person name="O'Neill P."/>
            <person name="Moore K."/>
            <person name="Grant M."/>
            <person name="Studholme D.J."/>
        </authorList>
    </citation>
    <scope>NUCLEOTIDE SEQUENCE [LARGE SCALE GENOMIC DNA]</scope>
    <source>
        <tissue evidence="1">Leaf</tissue>
    </source>
</reference>
<sequence>SVFRAPSRKFKILTIPKKLSIGKSYEHDFVKKHDHKLYAKSSFDRFFFIISEI</sequence>
<name>A0A445MM85_ENSVE</name>
<dbReference type="EMBL" id="KV876714">
    <property type="protein sequence ID" value="RZR75351.1"/>
    <property type="molecule type" value="Genomic_DNA"/>
</dbReference>
<gene>
    <name evidence="1" type="ORF">BHM03_00055230</name>
</gene>
<evidence type="ECO:0000313" key="1">
    <source>
        <dbReference type="EMBL" id="RZR75351.1"/>
    </source>
</evidence>
<dbReference type="Proteomes" id="UP000290560">
    <property type="component" value="Unassembled WGS sequence"/>
</dbReference>
<accession>A0A445MM85</accession>
<feature type="non-terminal residue" evidence="1">
    <location>
        <position position="1"/>
    </location>
</feature>